<feature type="compositionally biased region" description="Basic and acidic residues" evidence="1">
    <location>
        <begin position="1043"/>
        <end position="1106"/>
    </location>
</feature>
<feature type="compositionally biased region" description="Gly residues" evidence="1">
    <location>
        <begin position="1185"/>
        <end position="1194"/>
    </location>
</feature>
<accession>A0A286DX51</accession>
<dbReference type="InterPro" id="IPR036525">
    <property type="entry name" value="Tubulin/FtsZ_GTPase_sf"/>
</dbReference>
<sequence length="1228" mass="134690">MKIYQPMLFVGLGGTGNRIGAELERTLRRELCGPDGMALTNGGQRQPFELPQCTQFVYADFSEAELYQLPHLSAKGPEAAAYRKTARAIHDLLPAGLSSSTEVTRALRVGCPEDMLDWLPPTVGEPRVAPLSAGAGQLPSVGRAALLATLRDGLEPVVAPLREAIGAIAGSGGDLRELGGGHIRGCDVFVAFSVSGGTGAGIFYDLLHLVGREFHHAFHEALEGVKIYPLVVMPSAFPPEAGGGREAELNAGRALVDIARLVDSQNAPEASGEVGDIAAAGDPPGVTYPRGGRITLRPSTMQTAILFSRPVGLQPEDLRRSVTATVMSLIGTELGDDTASGRAEGDYQTFAAQFVNRAVERSTPSRSGVGYRGMSTSLAASLTMPVDDLAEIVAGRLLAAGVKGMAEGAMRTTSEARTRVTELFRAAGIGALWDREPLPIADPDPLPRGSRNIAQALRDRQDDMEDGLRRLRLNLDRDVQRMVEEFRPAAAFREKLGEWGPFQLEQVLVGQAEHSDRVARAGLVGMLDNRRNPPERPEHVQLTPPPIPPVRRPLAGLAPARWGDAEVQGCVAAQNAWYQYRANQLWHAAWKDYENRWRPALTRSVREVSELVRALRSHEEGESRAFAERRKHLFRDDRKGVSYLLPPQNNLRSFYDAAFERLMRQHGLAEGQDAARLLERMVDRDVWRGAFGLARQSPGPAVAEIKQIVERQVKQLFTTQDVADGRPLLPSLEELLRAAAGDAEAGSTVAESWLVELRSQLARLLPVGFVPDGRGPLKILIVHPQTEATSRIKQYLRTALNLPRDSAATIEFRPVSTDSITVVLLRSGMSLTDISEVGHVLRLWADAKDQARRDDALDWRQRLGYRDDWLASTEEDRQRILHRLLCMVWNDRVLLRGDPASPTAVRFRLRDGGDAAMTLRLGELEDDLSSWTGLLRAYERFALLDEGQIVDVVCDRLMRAQPDGLTTSPVPPSRLFRRLVHEVAPDQRDLVAELALERGGRVDSWLAPMRDFWEKTFEGALDLPFPGTHQGSAHSTLRELLRTAERRERHPQDDDRRARLAARREEREREERAREETRGRGEERTAAERPYGERPYGERPHDEGPGGERPGGGRRRDDGTGGWYGDGDHGGGAGDGDGGGARREAREATPAANGFGGRVPPRPTGRQPDEDEGWERDADPAPHGGANGHDGGGRSTTVPPSSPSESPSDQFDDWGAVDGRGETTEEGW</sequence>
<feature type="region of interest" description="Disordered" evidence="1">
    <location>
        <begin position="1043"/>
        <end position="1228"/>
    </location>
</feature>
<name>A0A286DX51_9ACTN</name>
<evidence type="ECO:0000313" key="3">
    <source>
        <dbReference type="Proteomes" id="UP000219072"/>
    </source>
</evidence>
<dbReference type="Pfam" id="PF13809">
    <property type="entry name" value="Tubulin_2"/>
    <property type="match status" value="1"/>
</dbReference>
<dbReference type="InterPro" id="IPR025904">
    <property type="entry name" value="Tubulin-like"/>
</dbReference>
<feature type="compositionally biased region" description="Basic and acidic residues" evidence="1">
    <location>
        <begin position="528"/>
        <end position="539"/>
    </location>
</feature>
<protein>
    <submittedName>
        <fullName evidence="2">Tubulin like</fullName>
    </submittedName>
</protein>
<dbReference type="AlphaFoldDB" id="A0A286DX51"/>
<organism evidence="2 3">
    <name type="scientific">Streptomyces zhaozhouensis</name>
    <dbReference type="NCBI Taxonomy" id="1300267"/>
    <lineage>
        <taxon>Bacteria</taxon>
        <taxon>Bacillati</taxon>
        <taxon>Actinomycetota</taxon>
        <taxon>Actinomycetes</taxon>
        <taxon>Kitasatosporales</taxon>
        <taxon>Streptomycetaceae</taxon>
        <taxon>Streptomyces</taxon>
    </lineage>
</organism>
<evidence type="ECO:0000313" key="2">
    <source>
        <dbReference type="EMBL" id="SOD63241.1"/>
    </source>
</evidence>
<evidence type="ECO:0000256" key="1">
    <source>
        <dbReference type="SAM" id="MobiDB-lite"/>
    </source>
</evidence>
<gene>
    <name evidence="2" type="ORF">SAMN06297387_109184</name>
</gene>
<proteinExistence type="predicted"/>
<feature type="compositionally biased region" description="Basic and acidic residues" evidence="1">
    <location>
        <begin position="1219"/>
        <end position="1228"/>
    </location>
</feature>
<reference evidence="2 3" key="1">
    <citation type="submission" date="2017-09" db="EMBL/GenBank/DDBJ databases">
        <authorList>
            <person name="Ehlers B."/>
            <person name="Leendertz F.H."/>
        </authorList>
    </citation>
    <scope>NUCLEOTIDE SEQUENCE [LARGE SCALE GENOMIC DNA]</scope>
    <source>
        <strain evidence="2 3">CGMCC 4.7095</strain>
    </source>
</reference>
<dbReference type="RefSeq" id="WP_212615910.1">
    <property type="nucleotide sequence ID" value="NZ_OCNE01000009.1"/>
</dbReference>
<dbReference type="Proteomes" id="UP000219072">
    <property type="component" value="Unassembled WGS sequence"/>
</dbReference>
<feature type="region of interest" description="Disordered" evidence="1">
    <location>
        <begin position="528"/>
        <end position="551"/>
    </location>
</feature>
<keyword evidence="3" id="KW-1185">Reference proteome</keyword>
<feature type="compositionally biased region" description="Gly residues" evidence="1">
    <location>
        <begin position="1120"/>
        <end position="1139"/>
    </location>
</feature>
<dbReference type="Gene3D" id="3.40.50.1440">
    <property type="entry name" value="Tubulin/FtsZ, GTPase domain"/>
    <property type="match status" value="1"/>
</dbReference>
<dbReference type="EMBL" id="OCNE01000009">
    <property type="protein sequence ID" value="SOD63241.1"/>
    <property type="molecule type" value="Genomic_DNA"/>
</dbReference>